<keyword evidence="3" id="KW-1185">Reference proteome</keyword>
<feature type="transmembrane region" description="Helical" evidence="1">
    <location>
        <begin position="26"/>
        <end position="44"/>
    </location>
</feature>
<evidence type="ECO:0000313" key="2">
    <source>
        <dbReference type="EMBL" id="NGO76774.1"/>
    </source>
</evidence>
<dbReference type="AlphaFoldDB" id="A0A6G4XJ94"/>
<keyword evidence="1" id="KW-0812">Transmembrane</keyword>
<comment type="caution">
    <text evidence="2">The sequence shown here is derived from an EMBL/GenBank/DDBJ whole genome shotgun (WGS) entry which is preliminary data.</text>
</comment>
<sequence>MTVTISVVFVLGIAAAVLIKYKAVGLVAAVLLILFGFYLADTGARDAINQTVGSVLSTLRDIDS</sequence>
<evidence type="ECO:0000256" key="1">
    <source>
        <dbReference type="SAM" id="Phobius"/>
    </source>
</evidence>
<evidence type="ECO:0000313" key="3">
    <source>
        <dbReference type="Proteomes" id="UP000481109"/>
    </source>
</evidence>
<accession>A0A6G4XJ94</accession>
<dbReference type="Proteomes" id="UP000481109">
    <property type="component" value="Unassembled WGS sequence"/>
</dbReference>
<reference evidence="2 3" key="1">
    <citation type="submission" date="2020-02" db="EMBL/GenBank/DDBJ databases">
        <title>Whole-genome analyses of novel actinobacteria.</title>
        <authorList>
            <person name="Sahin N."/>
            <person name="Tokatli A."/>
        </authorList>
    </citation>
    <scope>NUCLEOTIDE SEQUENCE [LARGE SCALE GENOMIC DNA]</scope>
    <source>
        <strain evidence="2 3">YC504</strain>
    </source>
</reference>
<proteinExistence type="predicted"/>
<keyword evidence="1" id="KW-0472">Membrane</keyword>
<keyword evidence="1" id="KW-1133">Transmembrane helix</keyword>
<name>A0A6G4XJ94_9ACTN</name>
<protein>
    <submittedName>
        <fullName evidence="2">Uncharacterized protein</fullName>
    </submittedName>
</protein>
<organism evidence="2 3">
    <name type="scientific">Streptomyces mesophilus</name>
    <dbReference type="NCBI Taxonomy" id="1775132"/>
    <lineage>
        <taxon>Bacteria</taxon>
        <taxon>Bacillati</taxon>
        <taxon>Actinomycetota</taxon>
        <taxon>Actinomycetes</taxon>
        <taxon>Kitasatosporales</taxon>
        <taxon>Streptomycetaceae</taxon>
        <taxon>Streptomyces</taxon>
    </lineage>
</organism>
<dbReference type="EMBL" id="JAAKZW010000045">
    <property type="protein sequence ID" value="NGO76774.1"/>
    <property type="molecule type" value="Genomic_DNA"/>
</dbReference>
<dbReference type="RefSeq" id="WP_165332264.1">
    <property type="nucleotide sequence ID" value="NZ_JAAKZW010000045.1"/>
</dbReference>
<gene>
    <name evidence="2" type="ORF">G6045_14020</name>
</gene>